<evidence type="ECO:0000256" key="1">
    <source>
        <dbReference type="ARBA" id="ARBA00022741"/>
    </source>
</evidence>
<evidence type="ECO:0000259" key="4">
    <source>
        <dbReference type="SMART" id="SM00797"/>
    </source>
</evidence>
<dbReference type="InterPro" id="IPR052708">
    <property type="entry name" value="PxpC"/>
</dbReference>
<dbReference type="GO" id="GO:0005524">
    <property type="term" value="F:ATP binding"/>
    <property type="evidence" value="ECO:0007669"/>
    <property type="project" value="UniProtKB-KW"/>
</dbReference>
<dbReference type="GO" id="GO:0016787">
    <property type="term" value="F:hydrolase activity"/>
    <property type="evidence" value="ECO:0007669"/>
    <property type="project" value="UniProtKB-KW"/>
</dbReference>
<dbReference type="InterPro" id="IPR029000">
    <property type="entry name" value="Cyclophilin-like_dom_sf"/>
</dbReference>
<dbReference type="PANTHER" id="PTHR43309:SF3">
    <property type="entry name" value="5-OXOPROLINASE SUBUNIT C"/>
    <property type="match status" value="1"/>
</dbReference>
<evidence type="ECO:0000256" key="2">
    <source>
        <dbReference type="ARBA" id="ARBA00022801"/>
    </source>
</evidence>
<proteinExistence type="predicted"/>
<dbReference type="SUPFAM" id="SSF50891">
    <property type="entry name" value="Cyclophilin-like"/>
    <property type="match status" value="1"/>
</dbReference>
<name>A0A1T4WQ17_9MICO</name>
<dbReference type="Gene3D" id="2.40.100.10">
    <property type="entry name" value="Cyclophilin-like"/>
    <property type="match status" value="1"/>
</dbReference>
<dbReference type="EMBL" id="FUYG01000001">
    <property type="protein sequence ID" value="SKA79416.1"/>
    <property type="molecule type" value="Genomic_DNA"/>
</dbReference>
<evidence type="ECO:0000313" key="5">
    <source>
        <dbReference type="EMBL" id="SKA79416.1"/>
    </source>
</evidence>
<dbReference type="PANTHER" id="PTHR43309">
    <property type="entry name" value="5-OXOPROLINASE SUBUNIT C"/>
    <property type="match status" value="1"/>
</dbReference>
<sequence>MIEVVTPGLQTTVQDYPGRIGYLDRGFYPAGPMDNLAFRVANALVGNASSAAGLEITLGRAGFRFTRAATIAVTGATADITLDDEPVPQNTLLEVPEGGLLRIGPANDTGFRLYLAVRGGIDTPVVLGSRATYTMGQIGGVDGRALRKGDVLPLGQLIDPDGPTVVDIEALPSYDHDWVLDVVPGPHSSPDYLAEADLAVLFGRSWPVDRNSNRTGIRLEPQRLEWARRDGGIAGGHPSNILDMGYPLGGINLNGDTPVILAPDGPTSGGFVVVAVVCQASMWKLGQLRPGADRVTLRPISIDEALELSARQNDLFQISDERSKA</sequence>
<reference evidence="6" key="1">
    <citation type="submission" date="2017-02" db="EMBL/GenBank/DDBJ databases">
        <authorList>
            <person name="Varghese N."/>
            <person name="Submissions S."/>
        </authorList>
    </citation>
    <scope>NUCLEOTIDE SEQUENCE [LARGE SCALE GENOMIC DNA]</scope>
    <source>
        <strain evidence="6">VKM Ac-2052</strain>
    </source>
</reference>
<gene>
    <name evidence="5" type="ORF">SAMN06295879_0052</name>
</gene>
<keyword evidence="3" id="KW-0067">ATP-binding</keyword>
<feature type="domain" description="Carboxyltransferase" evidence="4">
    <location>
        <begin position="24"/>
        <end position="316"/>
    </location>
</feature>
<dbReference type="NCBIfam" id="TIGR00724">
    <property type="entry name" value="urea_amlyse_rel"/>
    <property type="match status" value="1"/>
</dbReference>
<dbReference type="Proteomes" id="UP000189735">
    <property type="component" value="Unassembled WGS sequence"/>
</dbReference>
<protein>
    <submittedName>
        <fullName evidence="5">Biotin-dependent carboxylase uncharacterized domain-containing protein</fullName>
    </submittedName>
</protein>
<organism evidence="5 6">
    <name type="scientific">Agreia bicolorata</name>
    <dbReference type="NCBI Taxonomy" id="110935"/>
    <lineage>
        <taxon>Bacteria</taxon>
        <taxon>Bacillati</taxon>
        <taxon>Actinomycetota</taxon>
        <taxon>Actinomycetes</taxon>
        <taxon>Micrococcales</taxon>
        <taxon>Microbacteriaceae</taxon>
        <taxon>Agreia</taxon>
    </lineage>
</organism>
<evidence type="ECO:0000256" key="3">
    <source>
        <dbReference type="ARBA" id="ARBA00022840"/>
    </source>
</evidence>
<evidence type="ECO:0000313" key="6">
    <source>
        <dbReference type="Proteomes" id="UP000189735"/>
    </source>
</evidence>
<dbReference type="Pfam" id="PF02626">
    <property type="entry name" value="CT_A_B"/>
    <property type="match status" value="1"/>
</dbReference>
<keyword evidence="2" id="KW-0378">Hydrolase</keyword>
<keyword evidence="1" id="KW-0547">Nucleotide-binding</keyword>
<dbReference type="RefSeq" id="WP_078712931.1">
    <property type="nucleotide sequence ID" value="NZ_FUYG01000001.1"/>
</dbReference>
<dbReference type="AlphaFoldDB" id="A0A1T4WQ17"/>
<accession>A0A1T4WQ17</accession>
<dbReference type="SMART" id="SM00797">
    <property type="entry name" value="AHS2"/>
    <property type="match status" value="1"/>
</dbReference>
<dbReference type="InterPro" id="IPR003778">
    <property type="entry name" value="CT_A_B"/>
</dbReference>